<feature type="signal peptide" evidence="1">
    <location>
        <begin position="1"/>
        <end position="20"/>
    </location>
</feature>
<name>A0ABR8WMG3_9FLAO</name>
<accession>A0ABR8WMG3</accession>
<evidence type="ECO:0000256" key="1">
    <source>
        <dbReference type="SAM" id="SignalP"/>
    </source>
</evidence>
<protein>
    <recommendedName>
        <fullName evidence="4">Lipoprotein</fullName>
    </recommendedName>
</protein>
<reference evidence="2 3" key="1">
    <citation type="submission" date="2020-08" db="EMBL/GenBank/DDBJ databases">
        <title>A Genomic Blueprint of the Chicken Gut Microbiome.</title>
        <authorList>
            <person name="Gilroy R."/>
            <person name="Ravi A."/>
            <person name="Getino M."/>
            <person name="Pursley I."/>
            <person name="Horton D.L."/>
            <person name="Alikhan N.-F."/>
            <person name="Baker D."/>
            <person name="Gharbi K."/>
            <person name="Hall N."/>
            <person name="Watson M."/>
            <person name="Adriaenssens E.M."/>
            <person name="Foster-Nyarko E."/>
            <person name="Jarju S."/>
            <person name="Secka A."/>
            <person name="Antonio M."/>
            <person name="Oren A."/>
            <person name="Chaudhuri R."/>
            <person name="La Ragione R.M."/>
            <person name="Hildebrand F."/>
            <person name="Pallen M.J."/>
        </authorList>
    </citation>
    <scope>NUCLEOTIDE SEQUENCE [LARGE SCALE GENOMIC DNA]</scope>
    <source>
        <strain evidence="2 3">Sa1CVA4</strain>
    </source>
</reference>
<keyword evidence="3" id="KW-1185">Reference proteome</keyword>
<organism evidence="2 3">
    <name type="scientific">Kaistella pullorum</name>
    <dbReference type="NCBI Taxonomy" id="2763074"/>
    <lineage>
        <taxon>Bacteria</taxon>
        <taxon>Pseudomonadati</taxon>
        <taxon>Bacteroidota</taxon>
        <taxon>Flavobacteriia</taxon>
        <taxon>Flavobacteriales</taxon>
        <taxon>Weeksellaceae</taxon>
        <taxon>Chryseobacterium group</taxon>
        <taxon>Kaistella</taxon>
    </lineage>
</organism>
<proteinExistence type="predicted"/>
<keyword evidence="1" id="KW-0732">Signal</keyword>
<sequence length="138" mass="15557">MKTILKMAMPLVLFLGLASCNDRFEGDEITSTELAKIDSVNIAQDTMDVYTIQTIKTYSDYAANCEGFYGYDYVHKPSLQRDVATYKFKTTAACGETLARSSQINFRPVEAGVYTFRFWTGRDSSGADAWLERMIVVK</sequence>
<comment type="caution">
    <text evidence="2">The sequence shown here is derived from an EMBL/GenBank/DDBJ whole genome shotgun (WGS) entry which is preliminary data.</text>
</comment>
<evidence type="ECO:0000313" key="2">
    <source>
        <dbReference type="EMBL" id="MBD8018219.1"/>
    </source>
</evidence>
<dbReference type="Proteomes" id="UP000626242">
    <property type="component" value="Unassembled WGS sequence"/>
</dbReference>
<evidence type="ECO:0008006" key="4">
    <source>
        <dbReference type="Google" id="ProtNLM"/>
    </source>
</evidence>
<dbReference type="EMBL" id="JACSPS010000002">
    <property type="protein sequence ID" value="MBD8018219.1"/>
    <property type="molecule type" value="Genomic_DNA"/>
</dbReference>
<evidence type="ECO:0000313" key="3">
    <source>
        <dbReference type="Proteomes" id="UP000626242"/>
    </source>
</evidence>
<gene>
    <name evidence="2" type="ORF">H9628_07020</name>
</gene>
<feature type="chain" id="PRO_5046464034" description="Lipoprotein" evidence="1">
    <location>
        <begin position="21"/>
        <end position="138"/>
    </location>
</feature>
<dbReference type="RefSeq" id="WP_251833413.1">
    <property type="nucleotide sequence ID" value="NZ_JACSPS010000002.1"/>
</dbReference>
<dbReference type="PROSITE" id="PS51257">
    <property type="entry name" value="PROKAR_LIPOPROTEIN"/>
    <property type="match status" value="1"/>
</dbReference>